<dbReference type="Proteomes" id="UP000593875">
    <property type="component" value="Chromosome"/>
</dbReference>
<organism evidence="2 3">
    <name type="scientific">Massilia litorea</name>
    <dbReference type="NCBI Taxonomy" id="2769491"/>
    <lineage>
        <taxon>Bacteria</taxon>
        <taxon>Pseudomonadati</taxon>
        <taxon>Pseudomonadota</taxon>
        <taxon>Betaproteobacteria</taxon>
        <taxon>Burkholderiales</taxon>
        <taxon>Oxalobacteraceae</taxon>
        <taxon>Telluria group</taxon>
        <taxon>Massilia</taxon>
    </lineage>
</organism>
<dbReference type="AlphaFoldDB" id="A0A7L9U2A6"/>
<accession>A0A7L9U2A6</accession>
<gene>
    <name evidence="2" type="ORF">LPB04_19810</name>
</gene>
<proteinExistence type="predicted"/>
<evidence type="ECO:0000313" key="2">
    <source>
        <dbReference type="EMBL" id="QOL49144.1"/>
    </source>
</evidence>
<sequence>MKFVLILFFGFVLVAMLMNSGRKRGMLGKDADKAVAGLATAMRYFLYGLLAIGAAACAVLIYQGS</sequence>
<feature type="transmembrane region" description="Helical" evidence="1">
    <location>
        <begin position="44"/>
        <end position="62"/>
    </location>
</feature>
<dbReference type="KEGG" id="mlir:LPB04_19810"/>
<keyword evidence="3" id="KW-1185">Reference proteome</keyword>
<keyword evidence="1" id="KW-0472">Membrane</keyword>
<evidence type="ECO:0000313" key="3">
    <source>
        <dbReference type="Proteomes" id="UP000593875"/>
    </source>
</evidence>
<keyword evidence="1" id="KW-1133">Transmembrane helix</keyword>
<dbReference type="EMBL" id="CP062941">
    <property type="protein sequence ID" value="QOL49144.1"/>
    <property type="molecule type" value="Genomic_DNA"/>
</dbReference>
<dbReference type="RefSeq" id="WP_193686186.1">
    <property type="nucleotide sequence ID" value="NZ_CP062941.1"/>
</dbReference>
<keyword evidence="1" id="KW-0812">Transmembrane</keyword>
<protein>
    <submittedName>
        <fullName evidence="2">Uncharacterized protein</fullName>
    </submittedName>
</protein>
<evidence type="ECO:0000256" key="1">
    <source>
        <dbReference type="SAM" id="Phobius"/>
    </source>
</evidence>
<name>A0A7L9U2A6_9BURK</name>
<reference evidence="2 3" key="1">
    <citation type="submission" date="2020-10" db="EMBL/GenBank/DDBJ databases">
        <title>Genome sequencing of Massilia sp. LPB0304.</title>
        <authorList>
            <person name="Kim J."/>
        </authorList>
    </citation>
    <scope>NUCLEOTIDE SEQUENCE [LARGE SCALE GENOMIC DNA]</scope>
    <source>
        <strain evidence="2 3">LPB0304</strain>
    </source>
</reference>